<keyword evidence="1" id="KW-0808">Transferase</keyword>
<name>A0A0A9WEY6_LYGHE</name>
<sequence>NSKNHYPLTSTASCQSTNCIYLLSCRHCPAFYIGKSETALNLRVNNHRSSVSNQYDLPVRHHARVHNMAFDDCYTIGLLECMGETASVTAVRDAEQAYIRLLGAHKHPGINKKRQ</sequence>
<reference evidence="1" key="2">
    <citation type="submission" date="2014-07" db="EMBL/GenBank/DDBJ databases">
        <authorList>
            <person name="Hull J."/>
        </authorList>
    </citation>
    <scope>NUCLEOTIDE SEQUENCE</scope>
</reference>
<reference evidence="1" key="1">
    <citation type="journal article" date="2014" name="PLoS ONE">
        <title>Transcriptome-Based Identification of ABC Transporters in the Western Tarnished Plant Bug Lygus hesperus.</title>
        <authorList>
            <person name="Hull J.J."/>
            <person name="Chaney K."/>
            <person name="Geib S.M."/>
            <person name="Fabrick J.A."/>
            <person name="Brent C.S."/>
            <person name="Walsh D."/>
            <person name="Lavine L.C."/>
        </authorList>
    </citation>
    <scope>NUCLEOTIDE SEQUENCE</scope>
</reference>
<feature type="non-terminal residue" evidence="1">
    <location>
        <position position="1"/>
    </location>
</feature>
<proteinExistence type="predicted"/>
<dbReference type="GO" id="GO:0032259">
    <property type="term" value="P:methylation"/>
    <property type="evidence" value="ECO:0007669"/>
    <property type="project" value="UniProtKB-KW"/>
</dbReference>
<accession>A0A0A9WEY6</accession>
<gene>
    <name evidence="1" type="primary">panB_0</name>
    <name evidence="1" type="ORF">CM83_103152</name>
</gene>
<evidence type="ECO:0000313" key="1">
    <source>
        <dbReference type="EMBL" id="JAG03430.1"/>
    </source>
</evidence>
<keyword evidence="1" id="KW-0489">Methyltransferase</keyword>
<dbReference type="AlphaFoldDB" id="A0A0A9WEY6"/>
<protein>
    <submittedName>
        <fullName evidence="1">3-methyl-2-oxobutanoate hydroxymethyltransferase</fullName>
    </submittedName>
</protein>
<dbReference type="GO" id="GO:0008168">
    <property type="term" value="F:methyltransferase activity"/>
    <property type="evidence" value="ECO:0007669"/>
    <property type="project" value="UniProtKB-KW"/>
</dbReference>
<organism evidence="1">
    <name type="scientific">Lygus hesperus</name>
    <name type="common">Western plant bug</name>
    <dbReference type="NCBI Taxonomy" id="30085"/>
    <lineage>
        <taxon>Eukaryota</taxon>
        <taxon>Metazoa</taxon>
        <taxon>Ecdysozoa</taxon>
        <taxon>Arthropoda</taxon>
        <taxon>Hexapoda</taxon>
        <taxon>Insecta</taxon>
        <taxon>Pterygota</taxon>
        <taxon>Neoptera</taxon>
        <taxon>Paraneoptera</taxon>
        <taxon>Hemiptera</taxon>
        <taxon>Heteroptera</taxon>
        <taxon>Panheteroptera</taxon>
        <taxon>Cimicomorpha</taxon>
        <taxon>Miridae</taxon>
        <taxon>Mirini</taxon>
        <taxon>Lygus</taxon>
    </lineage>
</organism>
<dbReference type="EMBL" id="GBHO01040174">
    <property type="protein sequence ID" value="JAG03430.1"/>
    <property type="molecule type" value="Transcribed_RNA"/>
</dbReference>